<protein>
    <submittedName>
        <fullName evidence="1">Uncharacterized protein</fullName>
    </submittedName>
</protein>
<evidence type="ECO:0000313" key="1">
    <source>
        <dbReference type="EMBL" id="KIY61814.1"/>
    </source>
</evidence>
<dbReference type="Proteomes" id="UP000054007">
    <property type="component" value="Unassembled WGS sequence"/>
</dbReference>
<evidence type="ECO:0000313" key="2">
    <source>
        <dbReference type="Proteomes" id="UP000054007"/>
    </source>
</evidence>
<accession>A0A0D7AVD8</accession>
<proteinExistence type="predicted"/>
<dbReference type="EMBL" id="KN880866">
    <property type="protein sequence ID" value="KIY61814.1"/>
    <property type="molecule type" value="Genomic_DNA"/>
</dbReference>
<organism evidence="1 2">
    <name type="scientific">Cylindrobasidium torrendii FP15055 ss-10</name>
    <dbReference type="NCBI Taxonomy" id="1314674"/>
    <lineage>
        <taxon>Eukaryota</taxon>
        <taxon>Fungi</taxon>
        <taxon>Dikarya</taxon>
        <taxon>Basidiomycota</taxon>
        <taxon>Agaricomycotina</taxon>
        <taxon>Agaricomycetes</taxon>
        <taxon>Agaricomycetidae</taxon>
        <taxon>Agaricales</taxon>
        <taxon>Marasmiineae</taxon>
        <taxon>Physalacriaceae</taxon>
        <taxon>Cylindrobasidium</taxon>
    </lineage>
</organism>
<gene>
    <name evidence="1" type="ORF">CYLTODRAFT_427322</name>
</gene>
<reference evidence="1 2" key="1">
    <citation type="journal article" date="2015" name="Fungal Genet. Biol.">
        <title>Evolution of novel wood decay mechanisms in Agaricales revealed by the genome sequences of Fistulina hepatica and Cylindrobasidium torrendii.</title>
        <authorList>
            <person name="Floudas D."/>
            <person name="Held B.W."/>
            <person name="Riley R."/>
            <person name="Nagy L.G."/>
            <person name="Koehler G."/>
            <person name="Ransdell A.S."/>
            <person name="Younus H."/>
            <person name="Chow J."/>
            <person name="Chiniquy J."/>
            <person name="Lipzen A."/>
            <person name="Tritt A."/>
            <person name="Sun H."/>
            <person name="Haridas S."/>
            <person name="LaButti K."/>
            <person name="Ohm R.A."/>
            <person name="Kues U."/>
            <person name="Blanchette R.A."/>
            <person name="Grigoriev I.V."/>
            <person name="Minto R.E."/>
            <person name="Hibbett D.S."/>
        </authorList>
    </citation>
    <scope>NUCLEOTIDE SEQUENCE [LARGE SCALE GENOMIC DNA]</scope>
    <source>
        <strain evidence="1 2">FP15055 ss-10</strain>
    </source>
</reference>
<sequence length="108" mass="11823">MTDALQLWHGRIGNLGHLDLSYAQCPICAQLFRHPKWGQLECGSSGNGRSSTRSFWAALSATAGSQYRRLAPVVHCRLGLQFIVAAFGLAIVRGNRVRKLVGADGDEW</sequence>
<dbReference type="AlphaFoldDB" id="A0A0D7AVD8"/>
<keyword evidence="2" id="KW-1185">Reference proteome</keyword>
<name>A0A0D7AVD8_9AGAR</name>